<organism evidence="2 3">
    <name type="scientific">Acer saccharum</name>
    <name type="common">Sugar maple</name>
    <dbReference type="NCBI Taxonomy" id="4024"/>
    <lineage>
        <taxon>Eukaryota</taxon>
        <taxon>Viridiplantae</taxon>
        <taxon>Streptophyta</taxon>
        <taxon>Embryophyta</taxon>
        <taxon>Tracheophyta</taxon>
        <taxon>Spermatophyta</taxon>
        <taxon>Magnoliopsida</taxon>
        <taxon>eudicotyledons</taxon>
        <taxon>Gunneridae</taxon>
        <taxon>Pentapetalae</taxon>
        <taxon>rosids</taxon>
        <taxon>malvids</taxon>
        <taxon>Sapindales</taxon>
        <taxon>Sapindaceae</taxon>
        <taxon>Hippocastanoideae</taxon>
        <taxon>Acereae</taxon>
        <taxon>Acer</taxon>
    </lineage>
</organism>
<gene>
    <name evidence="2" type="ORF">LWI29_003423</name>
</gene>
<evidence type="ECO:0000256" key="1">
    <source>
        <dbReference type="SAM" id="MobiDB-lite"/>
    </source>
</evidence>
<evidence type="ECO:0000313" key="2">
    <source>
        <dbReference type="EMBL" id="KAK0603291.1"/>
    </source>
</evidence>
<dbReference type="Proteomes" id="UP001168877">
    <property type="component" value="Unassembled WGS sequence"/>
</dbReference>
<feature type="region of interest" description="Disordered" evidence="1">
    <location>
        <begin position="1"/>
        <end position="41"/>
    </location>
</feature>
<dbReference type="EMBL" id="JAUESC010000002">
    <property type="protein sequence ID" value="KAK0603291.1"/>
    <property type="molecule type" value="Genomic_DNA"/>
</dbReference>
<protein>
    <recommendedName>
        <fullName evidence="4">BHLH domain-containing protein</fullName>
    </recommendedName>
</protein>
<keyword evidence="3" id="KW-1185">Reference proteome</keyword>
<comment type="caution">
    <text evidence="2">The sequence shown here is derived from an EMBL/GenBank/DDBJ whole genome shotgun (WGS) entry which is preliminary data.</text>
</comment>
<accession>A0AA39T2A4</accession>
<proteinExistence type="predicted"/>
<reference evidence="2" key="2">
    <citation type="submission" date="2023-06" db="EMBL/GenBank/DDBJ databases">
        <authorList>
            <person name="Swenson N.G."/>
            <person name="Wegrzyn J.L."/>
            <person name="Mcevoy S.L."/>
        </authorList>
    </citation>
    <scope>NUCLEOTIDE SEQUENCE</scope>
    <source>
        <strain evidence="2">NS2018</strain>
        <tissue evidence="2">Leaf</tissue>
    </source>
</reference>
<sequence>MVIIEQAKTKERNHKLKRSQSAKRDVQPTGEGQFSKKQEYNAKEKIRRMNLNATYLALGALPPDLRRTKGEIHEGNSSGQLCGHSCRNGSNGGLFSFLQSTD</sequence>
<evidence type="ECO:0008006" key="4">
    <source>
        <dbReference type="Google" id="ProtNLM"/>
    </source>
</evidence>
<reference evidence="2" key="1">
    <citation type="journal article" date="2022" name="Plant J.">
        <title>Strategies of tolerance reflected in two North American maple genomes.</title>
        <authorList>
            <person name="McEvoy S.L."/>
            <person name="Sezen U.U."/>
            <person name="Trouern-Trend A."/>
            <person name="McMahon S.M."/>
            <person name="Schaberg P.G."/>
            <person name="Yang J."/>
            <person name="Wegrzyn J.L."/>
            <person name="Swenson N.G."/>
        </authorList>
    </citation>
    <scope>NUCLEOTIDE SEQUENCE</scope>
    <source>
        <strain evidence="2">NS2018</strain>
    </source>
</reference>
<evidence type="ECO:0000313" key="3">
    <source>
        <dbReference type="Proteomes" id="UP001168877"/>
    </source>
</evidence>
<feature type="region of interest" description="Disordered" evidence="1">
    <location>
        <begin position="68"/>
        <end position="90"/>
    </location>
</feature>
<dbReference type="AlphaFoldDB" id="A0AA39T2A4"/>
<feature type="compositionally biased region" description="Basic residues" evidence="1">
    <location>
        <begin position="11"/>
        <end position="21"/>
    </location>
</feature>
<name>A0AA39T2A4_ACESA</name>